<feature type="transmembrane region" description="Helical" evidence="5">
    <location>
        <begin position="209"/>
        <end position="229"/>
    </location>
</feature>
<gene>
    <name evidence="7" type="ORF">A3K52_04995</name>
</gene>
<dbReference type="InterPro" id="IPR007016">
    <property type="entry name" value="O-antigen_ligase-rel_domated"/>
</dbReference>
<keyword evidence="3 5" id="KW-1133">Transmembrane helix</keyword>
<dbReference type="PANTHER" id="PTHR37422">
    <property type="entry name" value="TEICHURONIC ACID BIOSYNTHESIS PROTEIN TUAE"/>
    <property type="match status" value="1"/>
</dbReference>
<evidence type="ECO:0000256" key="2">
    <source>
        <dbReference type="ARBA" id="ARBA00022692"/>
    </source>
</evidence>
<feature type="transmembrane region" description="Helical" evidence="5">
    <location>
        <begin position="58"/>
        <end position="76"/>
    </location>
</feature>
<dbReference type="InterPro" id="IPR051533">
    <property type="entry name" value="WaaL-like"/>
</dbReference>
<sequence>MHIIFLLLILVLKLPSFYFLPSSSSLFTSHSLVKIGVVLIAMYMLYDEKIRRAAGRAVLSNMPIILFLFSQSISVICAKDVGLFWKSYHNLLISILIFFKAALLFGKRRNLIVRFLFLVAIITTGLEVALYLVPKDLFRLLPFQSEILDAFIVNLDRNRFSFESHNEFLLLVLLFVSFTSLSKKRRFVGLIISVVLIALSFYSSNRTRLISLMGALIFFIVSFFHLRFINHKGRSANIVFTLIAAFVFVFILFPPRAMFERIFAPSESSDYETIIFRIDSIKHSALLLQSSPLLGVGLGNYPLYPAIHRYVPPYEFGKSAQNRYDKAVPASPHNIFAQVGAETGIVGLGSFVFLIFWFIRKDVEMWRKGKDIKMVLSFCSWIIFLTFLFNPSHTLYISGWFWFLRGVIYSKNHSIPLITKS</sequence>
<accession>A0A1F7L1Z0</accession>
<dbReference type="Pfam" id="PF04932">
    <property type="entry name" value="Wzy_C"/>
    <property type="match status" value="1"/>
</dbReference>
<feature type="transmembrane region" description="Helical" evidence="5">
    <location>
        <begin position="29"/>
        <end position="46"/>
    </location>
</feature>
<feature type="transmembrane region" description="Helical" evidence="5">
    <location>
        <begin position="112"/>
        <end position="133"/>
    </location>
</feature>
<evidence type="ECO:0000313" key="7">
    <source>
        <dbReference type="EMBL" id="OGK74099.1"/>
    </source>
</evidence>
<feature type="domain" description="O-antigen ligase-related" evidence="6">
    <location>
        <begin position="192"/>
        <end position="351"/>
    </location>
</feature>
<comment type="caution">
    <text evidence="7">The sequence shown here is derived from an EMBL/GenBank/DDBJ whole genome shotgun (WGS) entry which is preliminary data.</text>
</comment>
<feature type="transmembrane region" description="Helical" evidence="5">
    <location>
        <begin position="371"/>
        <end position="389"/>
    </location>
</feature>
<comment type="subcellular location">
    <subcellularLocation>
        <location evidence="1">Membrane</location>
        <topology evidence="1">Multi-pass membrane protein</topology>
    </subcellularLocation>
</comment>
<evidence type="ECO:0000256" key="3">
    <source>
        <dbReference type="ARBA" id="ARBA00022989"/>
    </source>
</evidence>
<dbReference type="Proteomes" id="UP000177050">
    <property type="component" value="Unassembled WGS sequence"/>
</dbReference>
<dbReference type="EMBL" id="MGBR01000001">
    <property type="protein sequence ID" value="OGK74099.1"/>
    <property type="molecule type" value="Genomic_DNA"/>
</dbReference>
<feature type="transmembrane region" description="Helical" evidence="5">
    <location>
        <begin position="335"/>
        <end position="359"/>
    </location>
</feature>
<evidence type="ECO:0000256" key="4">
    <source>
        <dbReference type="ARBA" id="ARBA00023136"/>
    </source>
</evidence>
<feature type="transmembrane region" description="Helical" evidence="5">
    <location>
        <begin position="236"/>
        <end position="253"/>
    </location>
</feature>
<evidence type="ECO:0000256" key="1">
    <source>
        <dbReference type="ARBA" id="ARBA00004141"/>
    </source>
</evidence>
<protein>
    <recommendedName>
        <fullName evidence="6">O-antigen ligase-related domain-containing protein</fullName>
    </recommendedName>
</protein>
<evidence type="ECO:0000256" key="5">
    <source>
        <dbReference type="SAM" id="Phobius"/>
    </source>
</evidence>
<feature type="transmembrane region" description="Helical" evidence="5">
    <location>
        <begin position="187"/>
        <end position="203"/>
    </location>
</feature>
<name>A0A1F7L1Z0_9BACT</name>
<dbReference type="PANTHER" id="PTHR37422:SF23">
    <property type="entry name" value="TEICHURONIC ACID BIOSYNTHESIS PROTEIN TUAE"/>
    <property type="match status" value="1"/>
</dbReference>
<proteinExistence type="predicted"/>
<feature type="transmembrane region" description="Helical" evidence="5">
    <location>
        <begin position="164"/>
        <end position="180"/>
    </location>
</feature>
<keyword evidence="2 5" id="KW-0812">Transmembrane</keyword>
<organism evidence="7 8">
    <name type="scientific">Candidatus Roizmanbacteria bacterium RIFOXYD1_FULL_38_12</name>
    <dbReference type="NCBI Taxonomy" id="1802093"/>
    <lineage>
        <taxon>Bacteria</taxon>
        <taxon>Candidatus Roizmaniibacteriota</taxon>
    </lineage>
</organism>
<feature type="transmembrane region" description="Helical" evidence="5">
    <location>
        <begin position="88"/>
        <end position="105"/>
    </location>
</feature>
<dbReference type="GO" id="GO:0016020">
    <property type="term" value="C:membrane"/>
    <property type="evidence" value="ECO:0007669"/>
    <property type="project" value="UniProtKB-SubCell"/>
</dbReference>
<evidence type="ECO:0000313" key="8">
    <source>
        <dbReference type="Proteomes" id="UP000177050"/>
    </source>
</evidence>
<reference evidence="7 8" key="1">
    <citation type="journal article" date="2016" name="Nat. Commun.">
        <title>Thousands of microbial genomes shed light on interconnected biogeochemical processes in an aquifer system.</title>
        <authorList>
            <person name="Anantharaman K."/>
            <person name="Brown C.T."/>
            <person name="Hug L.A."/>
            <person name="Sharon I."/>
            <person name="Castelle C.J."/>
            <person name="Probst A.J."/>
            <person name="Thomas B.C."/>
            <person name="Singh A."/>
            <person name="Wilkins M.J."/>
            <person name="Karaoz U."/>
            <person name="Brodie E.L."/>
            <person name="Williams K.H."/>
            <person name="Hubbard S.S."/>
            <person name="Banfield J.F."/>
        </authorList>
    </citation>
    <scope>NUCLEOTIDE SEQUENCE [LARGE SCALE GENOMIC DNA]</scope>
</reference>
<keyword evidence="4 5" id="KW-0472">Membrane</keyword>
<dbReference type="AlphaFoldDB" id="A0A1F7L1Z0"/>
<evidence type="ECO:0000259" key="6">
    <source>
        <dbReference type="Pfam" id="PF04932"/>
    </source>
</evidence>